<keyword evidence="7" id="KW-1185">Reference proteome</keyword>
<reference evidence="6" key="1">
    <citation type="submission" date="2022-01" db="EMBL/GenBank/DDBJ databases">
        <authorList>
            <person name="King R."/>
        </authorList>
    </citation>
    <scope>NUCLEOTIDE SEQUENCE</scope>
</reference>
<dbReference type="InterPro" id="IPR050328">
    <property type="entry name" value="Dev_Immune_Receptor"/>
</dbReference>
<dbReference type="OrthoDB" id="9229163at2759"/>
<evidence type="ECO:0000256" key="1">
    <source>
        <dbReference type="ARBA" id="ARBA00022614"/>
    </source>
</evidence>
<dbReference type="AlphaFoldDB" id="A0A9N9SKU6"/>
<dbReference type="SUPFAM" id="SSF52075">
    <property type="entry name" value="Outer arm dynein light chain 1"/>
    <property type="match status" value="1"/>
</dbReference>
<evidence type="ECO:0000256" key="5">
    <source>
        <dbReference type="SAM" id="SignalP"/>
    </source>
</evidence>
<feature type="signal peptide" evidence="5">
    <location>
        <begin position="1"/>
        <end position="18"/>
    </location>
</feature>
<evidence type="ECO:0000256" key="4">
    <source>
        <dbReference type="SAM" id="Phobius"/>
    </source>
</evidence>
<dbReference type="EMBL" id="OU896715">
    <property type="protein sequence ID" value="CAG9825517.1"/>
    <property type="molecule type" value="Genomic_DNA"/>
</dbReference>
<dbReference type="SMART" id="SM00364">
    <property type="entry name" value="LRR_BAC"/>
    <property type="match status" value="3"/>
</dbReference>
<dbReference type="PROSITE" id="PS51450">
    <property type="entry name" value="LRR"/>
    <property type="match status" value="1"/>
</dbReference>
<keyword evidence="4" id="KW-1133">Transmembrane helix</keyword>
<feature type="chain" id="PRO_5040293488" evidence="5">
    <location>
        <begin position="19"/>
        <end position="688"/>
    </location>
</feature>
<dbReference type="FunFam" id="3.80.10.10:FF:001360">
    <property type="entry name" value="Uncharacterized protein"/>
    <property type="match status" value="1"/>
</dbReference>
<feature type="transmembrane region" description="Helical" evidence="4">
    <location>
        <begin position="592"/>
        <end position="617"/>
    </location>
</feature>
<dbReference type="Gene3D" id="3.80.10.10">
    <property type="entry name" value="Ribonuclease Inhibitor"/>
    <property type="match status" value="3"/>
</dbReference>
<evidence type="ECO:0000256" key="2">
    <source>
        <dbReference type="ARBA" id="ARBA00022729"/>
    </source>
</evidence>
<evidence type="ECO:0000313" key="7">
    <source>
        <dbReference type="Proteomes" id="UP001153737"/>
    </source>
</evidence>
<keyword evidence="3" id="KW-0677">Repeat</keyword>
<dbReference type="PANTHER" id="PTHR24373">
    <property type="entry name" value="SLIT RELATED LEUCINE-RICH REPEAT NEURONAL PROTEIN"/>
    <property type="match status" value="1"/>
</dbReference>
<dbReference type="InterPro" id="IPR032675">
    <property type="entry name" value="LRR_dom_sf"/>
</dbReference>
<dbReference type="SMART" id="SM00369">
    <property type="entry name" value="LRR_TYP"/>
    <property type="match status" value="10"/>
</dbReference>
<keyword evidence="2 5" id="KW-0732">Signal</keyword>
<dbReference type="Pfam" id="PF13516">
    <property type="entry name" value="LRR_6"/>
    <property type="match status" value="1"/>
</dbReference>
<gene>
    <name evidence="6" type="ORF">PHAECO_LOCUS12934</name>
</gene>
<dbReference type="SUPFAM" id="SSF52058">
    <property type="entry name" value="L domain-like"/>
    <property type="match status" value="1"/>
</dbReference>
<dbReference type="PANTHER" id="PTHR24373:SF275">
    <property type="entry name" value="TIR DOMAIN-CONTAINING PROTEIN"/>
    <property type="match status" value="1"/>
</dbReference>
<accession>A0A9N9SKU6</accession>
<proteinExistence type="predicted"/>
<sequence length="688" mass="77620">MIVLLLAALLFQFSSTLTYDFTSELQFISLQEIPPTAVVNNDGISFESKLPEEKSADLPPDNGGNYGDLIYRFRENKDALLLREVIITEELSSYEQTIRWMLLSWHLLSPSLIILWLCSTHSLCPEFCSCKQTEKGQRKTACPKGGMHHIPTSEMDASMEILEISAPEDLPNSLSISPVFQQFKKLEELVIRRSNVLQIGTHPFWGVPTLRFLDLSLNNITSVMDHNFRGLVNLVELNLDGNRIGRIQVGAFKHLTELRVLTLRSNLLSELVPRIFLKLVKLHVLKLSGNELEEIDPEVFKDVPDLRVLELRGCGLKRINTQLYHLLPYITHLDLGNNQIQFLSRDEFLDLHRLHVLKLDGNMLPVVLEKTFTHNQQLKFLCLARNRLAKITDTAFYNLTSLIELDISYNKLSGIEAVALTHIADSLQRLVISGNNFTLALLKIILQTLYRVWHLEMAHIKLKALPERFIPDRIKKLNVSWNELSSISVQAFPRQLIELDISNNELKGLNDSVIQKLETLKFVNLSGNPWTCTLCHITPILLHVNKTNLFKQSVCASPTSSSGKKLSELSVKEVKACGGSSDSDKKIPSDKLTLLVGLLCIVVLGVLSVIFVVVSCVKMHAGNAERRHKRAVERAENNLDNATAIFSKGELSFKFPLDLTERRMSVSTIDEIKKDPQQEMSNGSVTGI</sequence>
<keyword evidence="4" id="KW-0472">Membrane</keyword>
<reference evidence="6" key="2">
    <citation type="submission" date="2022-10" db="EMBL/GenBank/DDBJ databases">
        <authorList>
            <consortium name="ENA_rothamsted_submissions"/>
            <consortium name="culmorum"/>
            <person name="King R."/>
        </authorList>
    </citation>
    <scope>NUCLEOTIDE SEQUENCE</scope>
</reference>
<dbReference type="InterPro" id="IPR001611">
    <property type="entry name" value="Leu-rich_rpt"/>
</dbReference>
<evidence type="ECO:0000256" key="3">
    <source>
        <dbReference type="ARBA" id="ARBA00022737"/>
    </source>
</evidence>
<dbReference type="Pfam" id="PF13855">
    <property type="entry name" value="LRR_8"/>
    <property type="match status" value="4"/>
</dbReference>
<protein>
    <submittedName>
        <fullName evidence="6">Uncharacterized protein</fullName>
    </submittedName>
</protein>
<organism evidence="6 7">
    <name type="scientific">Phaedon cochleariae</name>
    <name type="common">Mustard beetle</name>
    <dbReference type="NCBI Taxonomy" id="80249"/>
    <lineage>
        <taxon>Eukaryota</taxon>
        <taxon>Metazoa</taxon>
        <taxon>Ecdysozoa</taxon>
        <taxon>Arthropoda</taxon>
        <taxon>Hexapoda</taxon>
        <taxon>Insecta</taxon>
        <taxon>Pterygota</taxon>
        <taxon>Neoptera</taxon>
        <taxon>Endopterygota</taxon>
        <taxon>Coleoptera</taxon>
        <taxon>Polyphaga</taxon>
        <taxon>Cucujiformia</taxon>
        <taxon>Chrysomeloidea</taxon>
        <taxon>Chrysomelidae</taxon>
        <taxon>Chrysomelinae</taxon>
        <taxon>Chrysomelini</taxon>
        <taxon>Phaedon</taxon>
    </lineage>
</organism>
<name>A0A9N9SKU6_PHACE</name>
<dbReference type="InterPro" id="IPR003591">
    <property type="entry name" value="Leu-rich_rpt_typical-subtyp"/>
</dbReference>
<dbReference type="Proteomes" id="UP001153737">
    <property type="component" value="Chromosome 9"/>
</dbReference>
<evidence type="ECO:0000313" key="6">
    <source>
        <dbReference type="EMBL" id="CAG9825517.1"/>
    </source>
</evidence>
<keyword evidence="4" id="KW-0812">Transmembrane</keyword>
<keyword evidence="1" id="KW-0433">Leucine-rich repeat</keyword>